<name>A0A0X3PR35_SCHSO</name>
<proteinExistence type="predicted"/>
<reference evidence="1" key="1">
    <citation type="submission" date="2016-01" db="EMBL/GenBank/DDBJ databases">
        <title>Reference transcriptome for the parasite Schistocephalus solidus: insights into the molecular evolution of parasitism.</title>
        <authorList>
            <person name="Hebert F.O."/>
            <person name="Grambauer S."/>
            <person name="Barber I."/>
            <person name="Landry C.R."/>
            <person name="Aubin-Horth N."/>
        </authorList>
    </citation>
    <scope>NUCLEOTIDE SEQUENCE</scope>
</reference>
<organism evidence="1">
    <name type="scientific">Schistocephalus solidus</name>
    <name type="common">Tapeworm</name>
    <dbReference type="NCBI Taxonomy" id="70667"/>
    <lineage>
        <taxon>Eukaryota</taxon>
        <taxon>Metazoa</taxon>
        <taxon>Spiralia</taxon>
        <taxon>Lophotrochozoa</taxon>
        <taxon>Platyhelminthes</taxon>
        <taxon>Cestoda</taxon>
        <taxon>Eucestoda</taxon>
        <taxon>Diphyllobothriidea</taxon>
        <taxon>Diphyllobothriidae</taxon>
        <taxon>Schistocephalus</taxon>
    </lineage>
</organism>
<evidence type="ECO:0000313" key="1">
    <source>
        <dbReference type="EMBL" id="JAP50862.1"/>
    </source>
</evidence>
<protein>
    <submittedName>
        <fullName evidence="1">Uncharacterized protein</fullName>
    </submittedName>
</protein>
<dbReference type="AlphaFoldDB" id="A0A0X3PR35"/>
<accession>A0A0X3PR35</accession>
<sequence>MPRKTLTTQSQSCRRGLIYNSRLSCASHPNYRTLYFSPACALIRCWIDVTERLASCRCCMHACARIHGARTSGGLGVCSLQPCAFLPSFTAVIASLACQTLLL</sequence>
<gene>
    <name evidence="1" type="ORF">TR136972</name>
</gene>
<dbReference type="EMBL" id="GEEE01012363">
    <property type="protein sequence ID" value="JAP50862.1"/>
    <property type="molecule type" value="Transcribed_RNA"/>
</dbReference>